<protein>
    <submittedName>
        <fullName evidence="1">Uncharacterized protein</fullName>
    </submittedName>
</protein>
<organism evidence="1">
    <name type="scientific">hydrothermal vent metagenome</name>
    <dbReference type="NCBI Taxonomy" id="652676"/>
    <lineage>
        <taxon>unclassified sequences</taxon>
        <taxon>metagenomes</taxon>
        <taxon>ecological metagenomes</taxon>
    </lineage>
</organism>
<evidence type="ECO:0000313" key="1">
    <source>
        <dbReference type="EMBL" id="CUV10148.1"/>
    </source>
</evidence>
<gene>
    <name evidence="1" type="ORF">MGWOODY_Mmi173</name>
</gene>
<dbReference type="EMBL" id="FAXC01000369">
    <property type="protein sequence ID" value="CUV10148.1"/>
    <property type="molecule type" value="Genomic_DNA"/>
</dbReference>
<accession>A0A160VH91</accession>
<reference evidence="1" key="1">
    <citation type="submission" date="2015-10" db="EMBL/GenBank/DDBJ databases">
        <authorList>
            <person name="Gilbert D.G."/>
        </authorList>
    </citation>
    <scope>NUCLEOTIDE SEQUENCE</scope>
</reference>
<name>A0A160VH91_9ZZZZ</name>
<dbReference type="AlphaFoldDB" id="A0A160VH91"/>
<sequence>MSFGVGLSSTILAISNPVCAKTIDPKIEKKINFFILYIPFN</sequence>
<proteinExistence type="predicted"/>